<dbReference type="EMBL" id="JABBGA010000001">
    <property type="protein sequence ID" value="NML24417.1"/>
    <property type="molecule type" value="Genomic_DNA"/>
</dbReference>
<dbReference type="InterPro" id="IPR035938">
    <property type="entry name" value="Hemerythrin-like_sf"/>
</dbReference>
<dbReference type="Gene3D" id="1.20.120.50">
    <property type="entry name" value="Hemerythrin-like"/>
    <property type="match status" value="1"/>
</dbReference>
<proteinExistence type="inferred from homology"/>
<dbReference type="InterPro" id="IPR029787">
    <property type="entry name" value="Nucleotide_cyclase"/>
</dbReference>
<keyword evidence="6" id="KW-1185">Reference proteome</keyword>
<evidence type="ECO:0000256" key="3">
    <source>
        <dbReference type="ARBA" id="ARBA00023004"/>
    </source>
</evidence>
<dbReference type="SMART" id="SM00267">
    <property type="entry name" value="GGDEF"/>
    <property type="match status" value="1"/>
</dbReference>
<dbReference type="CDD" id="cd12107">
    <property type="entry name" value="Hemerythrin"/>
    <property type="match status" value="1"/>
</dbReference>
<dbReference type="Gene3D" id="3.30.450.20">
    <property type="entry name" value="PAS domain"/>
    <property type="match status" value="1"/>
</dbReference>
<dbReference type="InterPro" id="IPR012827">
    <property type="entry name" value="Hemerythrin_metal-bd"/>
</dbReference>
<dbReference type="SUPFAM" id="SSF55785">
    <property type="entry name" value="PYP-like sensor domain (PAS domain)"/>
    <property type="match status" value="1"/>
</dbReference>
<evidence type="ECO:0000313" key="6">
    <source>
        <dbReference type="Proteomes" id="UP000580043"/>
    </source>
</evidence>
<dbReference type="PANTHER" id="PTHR46663">
    <property type="entry name" value="DIGUANYLATE CYCLASE DGCT-RELATED"/>
    <property type="match status" value="1"/>
</dbReference>
<evidence type="ECO:0000259" key="4">
    <source>
        <dbReference type="PROSITE" id="PS50887"/>
    </source>
</evidence>
<comment type="caution">
    <text evidence="5">The sequence shown here is derived from an EMBL/GenBank/DDBJ whole genome shotgun (WGS) entry which is preliminary data.</text>
</comment>
<dbReference type="SUPFAM" id="SSF55073">
    <property type="entry name" value="Nucleotide cyclase"/>
    <property type="match status" value="1"/>
</dbReference>
<dbReference type="Pfam" id="PF01814">
    <property type="entry name" value="Hemerythrin"/>
    <property type="match status" value="1"/>
</dbReference>
<dbReference type="Gene3D" id="3.30.70.270">
    <property type="match status" value="1"/>
</dbReference>
<dbReference type="CDD" id="cd01949">
    <property type="entry name" value="GGDEF"/>
    <property type="match status" value="1"/>
</dbReference>
<sequence length="496" mass="54859">MNTVEIFPWSANLETGIPEIDVQHQQLVKLINRLAGHVAYEADLPGLDEIFDELTAYAEYHFATEEAIWREVMPDDPWEIEHRRTHQTFIAEVMRLRSSHDGMSDDMAIDGILSFLCQWLAFHILYNDRCMAQAVIAIQRGQRPEDAKQQSSDSMNTAVRALIETVLAMYDRLSSRTMQLAKELATRKKLEAKLQLAGSVFDNTLESICIVDAAGNIIDANPAFCMSCEIERSVLLGMPLGALKSGLGDDEGAPVAWSTVSSTGHWSGTIQSRTPSGEITAEWLTLSAVRDANGDVGHYVAVFSSVGGLIQRQNAMEHWAHHDALTRLPNRLLLKDRFEQAVAQANRDGALLALCYLDLDEFKPINDHFGHAAGDHVLQVTAERILKELRAADTVARVGGDEFVILFNGVQHAGGQLTYVDRIIRTIRHPITLENANGSESVHVSASVGISLYPLDGHTLDELLHHADETLYRVKSAGKGSYQLYLARGKESPTVT</sequence>
<name>A0A848FWV9_9RHOO</name>
<dbReference type="GO" id="GO:0046872">
    <property type="term" value="F:metal ion binding"/>
    <property type="evidence" value="ECO:0007669"/>
    <property type="project" value="UniProtKB-KW"/>
</dbReference>
<dbReference type="InterPro" id="IPR052163">
    <property type="entry name" value="DGC-Regulatory_Protein"/>
</dbReference>
<dbReference type="Pfam" id="PF00990">
    <property type="entry name" value="GGDEF"/>
    <property type="match status" value="1"/>
</dbReference>
<dbReference type="PANTHER" id="PTHR46663:SF3">
    <property type="entry name" value="SLL0267 PROTEIN"/>
    <property type="match status" value="1"/>
</dbReference>
<dbReference type="NCBIfam" id="TIGR00254">
    <property type="entry name" value="GGDEF"/>
    <property type="match status" value="1"/>
</dbReference>
<dbReference type="InterPro" id="IPR035965">
    <property type="entry name" value="PAS-like_dom_sf"/>
</dbReference>
<organism evidence="5 6">
    <name type="scientific">Zoogloea dura</name>
    <dbReference type="NCBI Taxonomy" id="2728840"/>
    <lineage>
        <taxon>Bacteria</taxon>
        <taxon>Pseudomonadati</taxon>
        <taxon>Pseudomonadota</taxon>
        <taxon>Betaproteobacteria</taxon>
        <taxon>Rhodocyclales</taxon>
        <taxon>Zoogloeaceae</taxon>
        <taxon>Zoogloea</taxon>
    </lineage>
</organism>
<dbReference type="AlphaFoldDB" id="A0A848FWV9"/>
<dbReference type="InterPro" id="IPR012312">
    <property type="entry name" value="Hemerythrin-like"/>
</dbReference>
<dbReference type="InterPro" id="IPR043128">
    <property type="entry name" value="Rev_trsase/Diguanyl_cyclase"/>
</dbReference>
<keyword evidence="2" id="KW-0479">Metal-binding</keyword>
<keyword evidence="3" id="KW-0408">Iron</keyword>
<evidence type="ECO:0000256" key="2">
    <source>
        <dbReference type="ARBA" id="ARBA00022723"/>
    </source>
</evidence>
<feature type="domain" description="GGDEF" evidence="4">
    <location>
        <begin position="350"/>
        <end position="487"/>
    </location>
</feature>
<dbReference type="RefSeq" id="WP_169144050.1">
    <property type="nucleotide sequence ID" value="NZ_JABBGA010000001.1"/>
</dbReference>
<protein>
    <submittedName>
        <fullName evidence="5">Diguanylate cyclase</fullName>
    </submittedName>
</protein>
<dbReference type="SUPFAM" id="SSF47188">
    <property type="entry name" value="Hemerythrin-like"/>
    <property type="match status" value="1"/>
</dbReference>
<evidence type="ECO:0000256" key="1">
    <source>
        <dbReference type="ARBA" id="ARBA00010587"/>
    </source>
</evidence>
<dbReference type="PROSITE" id="PS50887">
    <property type="entry name" value="GGDEF"/>
    <property type="match status" value="1"/>
</dbReference>
<dbReference type="NCBIfam" id="TIGR02481">
    <property type="entry name" value="hemeryth_dom"/>
    <property type="match status" value="1"/>
</dbReference>
<reference evidence="5 6" key="1">
    <citation type="submission" date="2020-04" db="EMBL/GenBank/DDBJ databases">
        <title>Zoogloea sp. G-4-1-14 isolated from soil.</title>
        <authorList>
            <person name="Dahal R.H."/>
        </authorList>
    </citation>
    <scope>NUCLEOTIDE SEQUENCE [LARGE SCALE GENOMIC DNA]</scope>
    <source>
        <strain evidence="5 6">G-4-1-14</strain>
    </source>
</reference>
<comment type="similarity">
    <text evidence="1">Belongs to the hemerythrin family.</text>
</comment>
<dbReference type="InterPro" id="IPR000160">
    <property type="entry name" value="GGDEF_dom"/>
</dbReference>
<dbReference type="Proteomes" id="UP000580043">
    <property type="component" value="Unassembled WGS sequence"/>
</dbReference>
<gene>
    <name evidence="5" type="ORF">HHL15_01560</name>
</gene>
<accession>A0A848FWV9</accession>
<evidence type="ECO:0000313" key="5">
    <source>
        <dbReference type="EMBL" id="NML24417.1"/>
    </source>
</evidence>